<dbReference type="FunFam" id="1.10.510.10:FF:000967">
    <property type="entry name" value="Protein CBG11274"/>
    <property type="match status" value="1"/>
</dbReference>
<evidence type="ECO:0000313" key="3">
    <source>
        <dbReference type="EMBL" id="CAP30664.2"/>
    </source>
</evidence>
<dbReference type="GeneID" id="8577056"/>
<dbReference type="PROSITE" id="PS00107">
    <property type="entry name" value="PROTEIN_KINASE_ATP"/>
    <property type="match status" value="1"/>
</dbReference>
<dbReference type="STRING" id="6238.A8XDE5"/>
<dbReference type="InterPro" id="IPR000719">
    <property type="entry name" value="Prot_kinase_dom"/>
</dbReference>
<dbReference type="PANTHER" id="PTHR11909">
    <property type="entry name" value="CASEIN KINASE-RELATED"/>
    <property type="match status" value="1"/>
</dbReference>
<reference evidence="3 4" key="2">
    <citation type="journal article" date="2011" name="PLoS Genet.">
        <title>Caenorhabditis briggsae recombinant inbred line genotypes reveal inter-strain incompatibility and the evolution of recombination.</title>
        <authorList>
            <person name="Ross J.A."/>
            <person name="Koboldt D.C."/>
            <person name="Staisch J.E."/>
            <person name="Chamberlin H.M."/>
            <person name="Gupta B.P."/>
            <person name="Miller R.D."/>
            <person name="Baird S.E."/>
            <person name="Haag E.S."/>
        </authorList>
    </citation>
    <scope>NUCLEOTIDE SEQUENCE [LARGE SCALE GENOMIC DNA]</scope>
    <source>
        <strain evidence="3 4">AF16</strain>
    </source>
</reference>
<dbReference type="SMART" id="SM00220">
    <property type="entry name" value="S_TKc"/>
    <property type="match status" value="1"/>
</dbReference>
<dbReference type="RefSeq" id="XP_045094580.1">
    <property type="nucleotide sequence ID" value="XM_045236565.1"/>
</dbReference>
<proteinExistence type="predicted"/>
<reference evidence="3 4" key="1">
    <citation type="journal article" date="2003" name="PLoS Biol.">
        <title>The genome sequence of Caenorhabditis briggsae: a platform for comparative genomics.</title>
        <authorList>
            <person name="Stein L.D."/>
            <person name="Bao Z."/>
            <person name="Blasiar D."/>
            <person name="Blumenthal T."/>
            <person name="Brent M.R."/>
            <person name="Chen N."/>
            <person name="Chinwalla A."/>
            <person name="Clarke L."/>
            <person name="Clee C."/>
            <person name="Coghlan A."/>
            <person name="Coulson A."/>
            <person name="D'Eustachio P."/>
            <person name="Fitch D.H."/>
            <person name="Fulton L.A."/>
            <person name="Fulton R.E."/>
            <person name="Griffiths-Jones S."/>
            <person name="Harris T.W."/>
            <person name="Hillier L.W."/>
            <person name="Kamath R."/>
            <person name="Kuwabara P.E."/>
            <person name="Mardis E.R."/>
            <person name="Marra M.A."/>
            <person name="Miner T.L."/>
            <person name="Minx P."/>
            <person name="Mullikin J.C."/>
            <person name="Plumb R.W."/>
            <person name="Rogers J."/>
            <person name="Schein J.E."/>
            <person name="Sohrmann M."/>
            <person name="Spieth J."/>
            <person name="Stajich J.E."/>
            <person name="Wei C."/>
            <person name="Willey D."/>
            <person name="Wilson R.K."/>
            <person name="Durbin R."/>
            <person name="Waterston R.H."/>
        </authorList>
    </citation>
    <scope>NUCLEOTIDE SEQUENCE [LARGE SCALE GENOMIC DNA]</scope>
    <source>
        <strain evidence="3 4">AF16</strain>
    </source>
</reference>
<dbReference type="InParanoid" id="A8XDE5"/>
<dbReference type="InterPro" id="IPR011009">
    <property type="entry name" value="Kinase-like_dom_sf"/>
</dbReference>
<name>A8XDE5_CAEBR</name>
<dbReference type="GO" id="GO:0005634">
    <property type="term" value="C:nucleus"/>
    <property type="evidence" value="ECO:0000318"/>
    <property type="project" value="GO_Central"/>
</dbReference>
<dbReference type="FunCoup" id="A8XDE5">
    <property type="interactions" value="115"/>
</dbReference>
<dbReference type="GO" id="GO:0007165">
    <property type="term" value="P:signal transduction"/>
    <property type="evidence" value="ECO:0000318"/>
    <property type="project" value="GO_Central"/>
</dbReference>
<dbReference type="GO" id="GO:0005737">
    <property type="term" value="C:cytoplasm"/>
    <property type="evidence" value="ECO:0000318"/>
    <property type="project" value="GO_Central"/>
</dbReference>
<evidence type="ECO:0000313" key="5">
    <source>
        <dbReference type="WormBase" id="CBG11274"/>
    </source>
</evidence>
<dbReference type="InterPro" id="IPR050235">
    <property type="entry name" value="CK1_Ser-Thr_kinase"/>
</dbReference>
<dbReference type="EMBL" id="HE600908">
    <property type="protein sequence ID" value="CAP30664.2"/>
    <property type="molecule type" value="Genomic_DNA"/>
</dbReference>
<dbReference type="CTD" id="8577056"/>
<dbReference type="PROSITE" id="PS50011">
    <property type="entry name" value="PROTEIN_KINASE_DOM"/>
    <property type="match status" value="1"/>
</dbReference>
<keyword evidence="1" id="KW-0547">Nucleotide-binding</keyword>
<dbReference type="Gene3D" id="1.10.510.10">
    <property type="entry name" value="Transferase(Phosphotransferase) domain 1"/>
    <property type="match status" value="1"/>
</dbReference>
<dbReference type="eggNOG" id="KOG1164">
    <property type="taxonomic scope" value="Eukaryota"/>
</dbReference>
<evidence type="ECO:0000256" key="1">
    <source>
        <dbReference type="PROSITE-ProRule" id="PRU10141"/>
    </source>
</evidence>
<organism evidence="3 4">
    <name type="scientific">Caenorhabditis briggsae</name>
    <dbReference type="NCBI Taxonomy" id="6238"/>
    <lineage>
        <taxon>Eukaryota</taxon>
        <taxon>Metazoa</taxon>
        <taxon>Ecdysozoa</taxon>
        <taxon>Nematoda</taxon>
        <taxon>Chromadorea</taxon>
        <taxon>Rhabditida</taxon>
        <taxon>Rhabditina</taxon>
        <taxon>Rhabditomorpha</taxon>
        <taxon>Rhabditoidea</taxon>
        <taxon>Rhabditidae</taxon>
        <taxon>Peloderinae</taxon>
        <taxon>Caenorhabditis</taxon>
    </lineage>
</organism>
<dbReference type="AlphaFoldDB" id="A8XDE5"/>
<evidence type="ECO:0000313" key="4">
    <source>
        <dbReference type="Proteomes" id="UP000008549"/>
    </source>
</evidence>
<feature type="binding site" evidence="1">
    <location>
        <position position="54"/>
    </location>
    <ligand>
        <name>ATP</name>
        <dbReference type="ChEBI" id="CHEBI:30616"/>
    </ligand>
</feature>
<protein>
    <submittedName>
        <fullName evidence="3">Protein CBG11274</fullName>
    </submittedName>
</protein>
<dbReference type="GO" id="GO:0004674">
    <property type="term" value="F:protein serine/threonine kinase activity"/>
    <property type="evidence" value="ECO:0000318"/>
    <property type="project" value="GO_Central"/>
</dbReference>
<feature type="domain" description="Protein kinase" evidence="2">
    <location>
        <begin position="25"/>
        <end position="297"/>
    </location>
</feature>
<dbReference type="OMA" id="PWNNIMA"/>
<evidence type="ECO:0000259" key="2">
    <source>
        <dbReference type="PROSITE" id="PS50011"/>
    </source>
</evidence>
<dbReference type="GO" id="GO:0005524">
    <property type="term" value="F:ATP binding"/>
    <property type="evidence" value="ECO:0007669"/>
    <property type="project" value="UniProtKB-UniRule"/>
</dbReference>
<accession>A8XDE5</accession>
<dbReference type="HOGENOM" id="CLU_019279_2_5_1"/>
<dbReference type="WormBase" id="CBG11274">
    <property type="protein sequence ID" value="CBP08762"/>
    <property type="gene ID" value="WBGene00032415"/>
</dbReference>
<sequence length="326" mass="37362">MSEDYEDEEVEFKSNTEITSKKTTWVIDKLLGEGGFGAVYKVKDKQSGKFYAMKVEKKQEKKPSKLKMEIAILKLVASERKNSHFTEIVDRGKKDKEGYFFLVMELAGSSLADLKKKRAKAFSAPTGLSVSQQCLEACQDLHKYGFIHRDLKPANYACGADKKAHTIYILDFGISRKIINDRKELKTPRVTCRFKGTLKFASLACHKNQELGWKDDCESWFYLLMDLILPAGLPWKGISDKGTVSKMKEEVRSKKETYLGIKCGAELEKIILYLDQLQYQDHVDYQYIYKTLDEVRLSEVILNCLNLQACSTCGGRMDAPYDWEKE</sequence>
<keyword evidence="1" id="KW-0067">ATP-binding</keyword>
<dbReference type="Proteomes" id="UP000008549">
    <property type="component" value="Unassembled WGS sequence"/>
</dbReference>
<gene>
    <name evidence="3 5" type="ORF">CBG11274</name>
    <name evidence="3" type="ORF">CBG_11274</name>
</gene>
<dbReference type="InterPro" id="IPR017441">
    <property type="entry name" value="Protein_kinase_ATP_BS"/>
</dbReference>
<dbReference type="Pfam" id="PF00069">
    <property type="entry name" value="Pkinase"/>
    <property type="match status" value="1"/>
</dbReference>
<dbReference type="KEGG" id="cbr:CBG_11274"/>
<dbReference type="SUPFAM" id="SSF56112">
    <property type="entry name" value="Protein kinase-like (PK-like)"/>
    <property type="match status" value="1"/>
</dbReference>
<keyword evidence="4" id="KW-1185">Reference proteome</keyword>